<evidence type="ECO:0000256" key="1">
    <source>
        <dbReference type="ARBA" id="ARBA00000185"/>
    </source>
</evidence>
<dbReference type="KEGG" id="aace:A0U92_04725"/>
<dbReference type="PANTHER" id="PTHR43493:SF1">
    <property type="entry name" value="DNA TOPOISOMERASE 4 SUBUNIT A"/>
    <property type="match status" value="1"/>
</dbReference>
<keyword evidence="5 7" id="KW-0472">Membrane</keyword>
<dbReference type="eggNOG" id="COG0188">
    <property type="taxonomic scope" value="Bacteria"/>
</dbReference>
<dbReference type="NCBIfam" id="TIGR01062">
    <property type="entry name" value="parC_Gneg"/>
    <property type="match status" value="1"/>
</dbReference>
<dbReference type="InterPro" id="IPR002205">
    <property type="entry name" value="Topo_IIA_dom_A"/>
</dbReference>
<evidence type="ECO:0000256" key="4">
    <source>
        <dbReference type="ARBA" id="ARBA00023125"/>
    </source>
</evidence>
<evidence type="ECO:0000313" key="10">
    <source>
        <dbReference type="EMBL" id="AQS84191.1"/>
    </source>
</evidence>
<dbReference type="InterPro" id="IPR035516">
    <property type="entry name" value="Gyrase/topoIV_suA_C"/>
</dbReference>
<evidence type="ECO:0000256" key="3">
    <source>
        <dbReference type="ARBA" id="ARBA00023029"/>
    </source>
</evidence>
<dbReference type="GO" id="GO:0006265">
    <property type="term" value="P:DNA topological change"/>
    <property type="evidence" value="ECO:0007669"/>
    <property type="project" value="UniProtKB-UniRule"/>
</dbReference>
<dbReference type="OrthoDB" id="9806486at2"/>
<name>A0A1U9KEG1_ACEAC</name>
<dbReference type="EC" id="5.6.2.2" evidence="7"/>
<dbReference type="GO" id="GO:0005524">
    <property type="term" value="F:ATP binding"/>
    <property type="evidence" value="ECO:0007669"/>
    <property type="project" value="InterPro"/>
</dbReference>
<dbReference type="PANTHER" id="PTHR43493">
    <property type="entry name" value="DNA GYRASE/TOPOISOMERASE SUBUNIT A"/>
    <property type="match status" value="1"/>
</dbReference>
<dbReference type="GO" id="GO:0003677">
    <property type="term" value="F:DNA binding"/>
    <property type="evidence" value="ECO:0007669"/>
    <property type="project" value="UniProtKB-UniRule"/>
</dbReference>
<dbReference type="GO" id="GO:0009330">
    <property type="term" value="C:DNA topoisomerase type II (double strand cut, ATP-hydrolyzing) complex"/>
    <property type="evidence" value="ECO:0007669"/>
    <property type="project" value="TreeGrafter"/>
</dbReference>
<dbReference type="CDD" id="cd00187">
    <property type="entry name" value="TOP4c"/>
    <property type="match status" value="1"/>
</dbReference>
<dbReference type="InterPro" id="IPR013760">
    <property type="entry name" value="Topo_IIA-like_dom_sf"/>
</dbReference>
<dbReference type="GO" id="GO:0003918">
    <property type="term" value="F:DNA topoisomerase type II (double strand cut, ATP-hydrolyzing) activity"/>
    <property type="evidence" value="ECO:0007669"/>
    <property type="project" value="UniProtKB-UniRule"/>
</dbReference>
<evidence type="ECO:0000256" key="6">
    <source>
        <dbReference type="ARBA" id="ARBA00023235"/>
    </source>
</evidence>
<dbReference type="SUPFAM" id="SSF56719">
    <property type="entry name" value="Type II DNA topoisomerase"/>
    <property type="match status" value="1"/>
</dbReference>
<comment type="subcellular location">
    <subcellularLocation>
        <location evidence="7">Cell membrane</location>
        <topology evidence="7">Peripheral membrane protein</topology>
    </subcellularLocation>
</comment>
<dbReference type="AlphaFoldDB" id="A0A1U9KEG1"/>
<evidence type="ECO:0000256" key="8">
    <source>
        <dbReference type="PROSITE-ProRule" id="PRU01384"/>
    </source>
</evidence>
<feature type="active site" description="O-(5'-phospho-DNA)-tyrosine intermediate" evidence="7 8">
    <location>
        <position position="123"/>
    </location>
</feature>
<dbReference type="FunFam" id="1.10.268.10:FF:000001">
    <property type="entry name" value="DNA gyrase subunit A"/>
    <property type="match status" value="1"/>
</dbReference>
<dbReference type="NCBIfam" id="NF004044">
    <property type="entry name" value="PRK05561.1"/>
    <property type="match status" value="1"/>
</dbReference>
<dbReference type="Proteomes" id="UP000188937">
    <property type="component" value="Chromosome"/>
</dbReference>
<dbReference type="Gene3D" id="1.10.268.10">
    <property type="entry name" value="Topoisomerase, domain 3"/>
    <property type="match status" value="1"/>
</dbReference>
<dbReference type="STRING" id="435.A0U92_04725"/>
<dbReference type="GO" id="GO:0005694">
    <property type="term" value="C:chromosome"/>
    <property type="evidence" value="ECO:0007669"/>
    <property type="project" value="InterPro"/>
</dbReference>
<dbReference type="GO" id="GO:0005737">
    <property type="term" value="C:cytoplasm"/>
    <property type="evidence" value="ECO:0007669"/>
    <property type="project" value="TreeGrafter"/>
</dbReference>
<gene>
    <name evidence="7" type="primary">parC</name>
    <name evidence="10" type="ORF">A0U92_04725</name>
</gene>
<comment type="function">
    <text evidence="7">Topoisomerase IV is essential for chromosome segregation. It relaxes supercoiled DNA. Performs the decatenation events required during the replication of a circular DNA molecule.</text>
</comment>
<reference evidence="10 11" key="1">
    <citation type="submission" date="2016-03" db="EMBL/GenBank/DDBJ databases">
        <title>Acetic acid bacteria sequencing.</title>
        <authorList>
            <person name="Brandt J."/>
            <person name="Jakob F."/>
            <person name="Vogel R.F."/>
        </authorList>
    </citation>
    <scope>NUCLEOTIDE SEQUENCE [LARGE SCALE GENOMIC DNA]</scope>
    <source>
        <strain evidence="10 11">TMW2.1153</strain>
    </source>
</reference>
<dbReference type="InterPro" id="IPR013758">
    <property type="entry name" value="Topo_IIA_A/C_ab"/>
</dbReference>
<dbReference type="PROSITE" id="PS52040">
    <property type="entry name" value="TOPO_IIA"/>
    <property type="match status" value="1"/>
</dbReference>
<dbReference type="RefSeq" id="WP_077812233.1">
    <property type="nucleotide sequence ID" value="NZ_CP014692.1"/>
</dbReference>
<dbReference type="InterPro" id="IPR006691">
    <property type="entry name" value="GyrA/parC_rep"/>
</dbReference>
<keyword evidence="4 7" id="KW-0238">DNA-binding</keyword>
<dbReference type="InterPro" id="IPR050220">
    <property type="entry name" value="Type_II_DNA_Topoisomerases"/>
</dbReference>
<comment type="similarity">
    <text evidence="7">Belongs to the type II topoisomerase GyrA/ParC subunit family. ParC type 1 subfamily.</text>
</comment>
<dbReference type="Gene3D" id="3.30.1360.40">
    <property type="match status" value="1"/>
</dbReference>
<keyword evidence="6 7" id="KW-0413">Isomerase</keyword>
<feature type="site" description="Interaction with DNA" evidence="7">
    <location>
        <position position="43"/>
    </location>
</feature>
<evidence type="ECO:0000256" key="2">
    <source>
        <dbReference type="ARBA" id="ARBA00022475"/>
    </source>
</evidence>
<feature type="site" description="Transition state stabilizer" evidence="7">
    <location>
        <position position="122"/>
    </location>
</feature>
<dbReference type="HAMAP" id="MF_00936">
    <property type="entry name" value="ParC_type1"/>
    <property type="match status" value="1"/>
</dbReference>
<keyword evidence="2 7" id="KW-1003">Cell membrane</keyword>
<dbReference type="Gene3D" id="3.90.199.10">
    <property type="entry name" value="Topoisomerase II, domain 5"/>
    <property type="match status" value="1"/>
</dbReference>
<keyword evidence="11" id="KW-1185">Reference proteome</keyword>
<dbReference type="GO" id="GO:0007059">
    <property type="term" value="P:chromosome segregation"/>
    <property type="evidence" value="ECO:0007669"/>
    <property type="project" value="UniProtKB-UniRule"/>
</dbReference>
<dbReference type="Pfam" id="PF03989">
    <property type="entry name" value="DNA_gyraseA_C"/>
    <property type="match status" value="2"/>
</dbReference>
<dbReference type="GO" id="GO:0019897">
    <property type="term" value="C:extrinsic component of plasma membrane"/>
    <property type="evidence" value="ECO:0007669"/>
    <property type="project" value="UniProtKB-UniRule"/>
</dbReference>
<sequence>MSDTFAGHIEDTRLTDALSERYLAYALSTIMSRSLPDVRDGLKPVHRRLIFAMHQLRLDPASGFKKCARVVGDVIGKYHPHGDASVYEALVRLAQDFAVRFPLVEGQGNFGSVDGDNAAAMRYTEARLTKVAQALLEGINDDAVDFRPTYDGEDAEPIVLPAAFPNLLANGAAGIAVGMATSIPPHNAGEICAAAGLLIRKPDATVAELLQHMPGPDFPTGGIIVEDADAILKAYETGRGGFRIRSRWEVEQGRFGTWLIVVTEIPYQVQKSRLIEQIADLLVQKKLPLLADIRDESSSDIRLVLEPKNRTIEPEVLMETLFRATQLESRFSLNMNVIGPDRAPGVLDLRSVLQAWLDHRHEVLERRSSHRLAAVEKRLEILEGFLAVYLNLDEVIRIIREEDDAKASLMATFSLTDMQAEAVLNMRLRSLRRLEEIEIRKEHTALSAERDELHALLADRTLRWSRIAAEVKEIGRNFGSGALGARRSTLGAPPPQIDLSAATLVEREPLTMILSEKGWVRAVKGHGIDASTQKFKEGDSLLLALPCQSTDRICFFATDGRAFTVNAGDLPRGRGDGQPVRLLMDLSNDEEILSVFVIEEGKQRLVASSVGRGMIVADSDFAAEKRGGKQVLNLKDDESARLCVPAQGDHVAVYGGDKRLLVFPVDQLPVMAKGLGVTLQKYPDGGAKLGLRQAVVFSATEGLLWPGAVRVRGFAELEPWVSKRAATGKAAPPWAMKKA</sequence>
<dbReference type="InterPro" id="IPR005742">
    <property type="entry name" value="TopoIV_A_Gneg"/>
</dbReference>
<evidence type="ECO:0000259" key="9">
    <source>
        <dbReference type="PROSITE" id="PS52040"/>
    </source>
</evidence>
<dbReference type="SUPFAM" id="SSF101904">
    <property type="entry name" value="GyrA/ParC C-terminal domain-like"/>
    <property type="match status" value="1"/>
</dbReference>
<comment type="catalytic activity">
    <reaction evidence="1 7 8">
        <text>ATP-dependent breakage, passage and rejoining of double-stranded DNA.</text>
        <dbReference type="EC" id="5.6.2.2"/>
    </reaction>
</comment>
<feature type="site" description="Interaction with DNA" evidence="7">
    <location>
        <position position="79"/>
    </location>
</feature>
<feature type="domain" description="Topo IIA-type catalytic" evidence="9">
    <location>
        <begin position="35"/>
        <end position="504"/>
    </location>
</feature>
<dbReference type="Pfam" id="PF00521">
    <property type="entry name" value="DNA_topoisoIV"/>
    <property type="match status" value="1"/>
</dbReference>
<evidence type="ECO:0000256" key="5">
    <source>
        <dbReference type="ARBA" id="ARBA00023136"/>
    </source>
</evidence>
<dbReference type="Gene3D" id="2.120.10.90">
    <property type="entry name" value="DNA gyrase/topoisomerase IV, subunit A, C-terminal"/>
    <property type="match status" value="1"/>
</dbReference>
<evidence type="ECO:0000313" key="11">
    <source>
        <dbReference type="Proteomes" id="UP000188937"/>
    </source>
</evidence>
<evidence type="ECO:0000256" key="7">
    <source>
        <dbReference type="HAMAP-Rule" id="MF_00936"/>
    </source>
</evidence>
<keyword evidence="3 7" id="KW-0799">Topoisomerase</keyword>
<dbReference type="InterPro" id="IPR013757">
    <property type="entry name" value="Topo_IIA_A_a_sf"/>
</dbReference>
<organism evidence="10 11">
    <name type="scientific">Acetobacter aceti</name>
    <dbReference type="NCBI Taxonomy" id="435"/>
    <lineage>
        <taxon>Bacteria</taxon>
        <taxon>Pseudomonadati</taxon>
        <taxon>Pseudomonadota</taxon>
        <taxon>Alphaproteobacteria</taxon>
        <taxon>Acetobacterales</taxon>
        <taxon>Acetobacteraceae</taxon>
        <taxon>Acetobacter</taxon>
        <taxon>Acetobacter subgen. Acetobacter</taxon>
    </lineage>
</organism>
<protein>
    <recommendedName>
        <fullName evidence="7">DNA topoisomerase 4 subunit A</fullName>
        <ecNumber evidence="7">5.6.2.2</ecNumber>
    </recommendedName>
    <alternativeName>
        <fullName evidence="7">Topoisomerase IV subunit A</fullName>
    </alternativeName>
</protein>
<proteinExistence type="inferred from homology"/>
<feature type="site" description="Interaction with DNA" evidence="7">
    <location>
        <position position="81"/>
    </location>
</feature>
<comment type="subunit">
    <text evidence="7">Heterotetramer composed of ParC and ParE.</text>
</comment>
<dbReference type="SMART" id="SM00434">
    <property type="entry name" value="TOP4c"/>
    <property type="match status" value="1"/>
</dbReference>
<accession>A0A1U9KEG1</accession>
<dbReference type="EMBL" id="CP014692">
    <property type="protein sequence ID" value="AQS84191.1"/>
    <property type="molecule type" value="Genomic_DNA"/>
</dbReference>